<gene>
    <name evidence="2" type="ORF">J2S37_002339</name>
</gene>
<dbReference type="Gene3D" id="3.90.76.10">
    <property type="entry name" value="Dipeptide-binding Protein, Domain 1"/>
    <property type="match status" value="1"/>
</dbReference>
<dbReference type="EMBL" id="JAVDYF010000001">
    <property type="protein sequence ID" value="MDR7355801.1"/>
    <property type="molecule type" value="Genomic_DNA"/>
</dbReference>
<feature type="domain" description="Solute-binding protein family 5" evidence="1">
    <location>
        <begin position="111"/>
        <end position="436"/>
    </location>
</feature>
<dbReference type="PANTHER" id="PTHR30290:SF65">
    <property type="entry name" value="MONOACYL PHOSPHATIDYLINOSITOL TETRAMANNOSIDE-BINDING PROTEIN LPQW-RELATED"/>
    <property type="match status" value="1"/>
</dbReference>
<dbReference type="Gene3D" id="3.10.105.10">
    <property type="entry name" value="Dipeptide-binding Protein, Domain 3"/>
    <property type="match status" value="1"/>
</dbReference>
<evidence type="ECO:0000313" key="2">
    <source>
        <dbReference type="EMBL" id="MDR7355801.1"/>
    </source>
</evidence>
<reference evidence="2 3" key="1">
    <citation type="submission" date="2023-07" db="EMBL/GenBank/DDBJ databases">
        <title>Sequencing the genomes of 1000 actinobacteria strains.</title>
        <authorList>
            <person name="Klenk H.-P."/>
        </authorList>
    </citation>
    <scope>NUCLEOTIDE SEQUENCE [LARGE SCALE GENOMIC DNA]</scope>
    <source>
        <strain evidence="2 3">DSM 44508</strain>
    </source>
</reference>
<dbReference type="Gene3D" id="3.40.190.10">
    <property type="entry name" value="Periplasmic binding protein-like II"/>
    <property type="match status" value="1"/>
</dbReference>
<dbReference type="InterPro" id="IPR039424">
    <property type="entry name" value="SBP_5"/>
</dbReference>
<comment type="caution">
    <text evidence="2">The sequence shown here is derived from an EMBL/GenBank/DDBJ whole genome shotgun (WGS) entry which is preliminary data.</text>
</comment>
<protein>
    <submittedName>
        <fullName evidence="2">Peptide/nickel transport system substrate-binding protein</fullName>
    </submittedName>
</protein>
<evidence type="ECO:0000259" key="1">
    <source>
        <dbReference type="Pfam" id="PF00496"/>
    </source>
</evidence>
<keyword evidence="3" id="KW-1185">Reference proteome</keyword>
<dbReference type="InterPro" id="IPR000914">
    <property type="entry name" value="SBP_5_dom"/>
</dbReference>
<dbReference type="SUPFAM" id="SSF53850">
    <property type="entry name" value="Periplasmic binding protein-like II"/>
    <property type="match status" value="1"/>
</dbReference>
<sequence length="547" mass="60064">MGSNSWQPNLGSFKRGARVLVSSMMVCALVLTGCSSSRDPKQSSSHEFFGYAIDDYLVTTNAGSNEGVSTNAHQLAGRLYPGVYVTGPKGQRIPNTDLVQARPLPGETKRLQLRISDKAQYSDGAPVTCDSFLLTQVAATTRPMFDSSMPLHEQVERVECVPGTKLATVVFKHDFGPRWRQLFAAGTLMPAHAIARKLNMDLPKLNEALNSGDPARLQPIADIWNHGFDLGVLDPILQVSAGPFKVDSVGPEGEVTLVRNENYYGEKAVNDKLVLWPKGTDLKRLATEGNLQLAEVDAVRDSNWVDRNDPKNPYRLKTTAGILSEQLVLATAGVFYDVENRRAFAACVDQAKLAEVSSQESGVELKPTLARTVRPEDPVIAHFHDIIDHRVAVDIPTAERLRGQIVRIGYYGTDERKAAMVRAIADSCAPAGITVVDVSVGAQALNMLSETFTNAAGFETYTEGGADAILQAVDPMFWFPHAPRLSDDIEAARAAEHESWELMQTIPIAPEPRVFIVDKTVRNVVENTDLYGIGWNMDRWQEENLHN</sequence>
<dbReference type="Proteomes" id="UP001183619">
    <property type="component" value="Unassembled WGS sequence"/>
</dbReference>
<dbReference type="PANTHER" id="PTHR30290">
    <property type="entry name" value="PERIPLASMIC BINDING COMPONENT OF ABC TRANSPORTER"/>
    <property type="match status" value="1"/>
</dbReference>
<evidence type="ECO:0000313" key="3">
    <source>
        <dbReference type="Proteomes" id="UP001183619"/>
    </source>
</evidence>
<dbReference type="Pfam" id="PF00496">
    <property type="entry name" value="SBP_bac_5"/>
    <property type="match status" value="1"/>
</dbReference>
<accession>A0ABU2BB06</accession>
<proteinExistence type="predicted"/>
<name>A0ABU2BB06_9CORY</name>
<organism evidence="2 3">
    <name type="scientific">Corynebacterium felinum</name>
    <dbReference type="NCBI Taxonomy" id="131318"/>
    <lineage>
        <taxon>Bacteria</taxon>
        <taxon>Bacillati</taxon>
        <taxon>Actinomycetota</taxon>
        <taxon>Actinomycetes</taxon>
        <taxon>Mycobacteriales</taxon>
        <taxon>Corynebacteriaceae</taxon>
        <taxon>Corynebacterium</taxon>
    </lineage>
</organism>